<protein>
    <submittedName>
        <fullName evidence="1">Uncharacterized protein</fullName>
    </submittedName>
</protein>
<dbReference type="AlphaFoldDB" id="M0ZZD7"/>
<reference evidence="2" key="1">
    <citation type="journal article" date="2011" name="Nature">
        <title>Genome sequence and analysis of the tuber crop potato.</title>
        <authorList>
            <consortium name="The Potato Genome Sequencing Consortium"/>
        </authorList>
    </citation>
    <scope>NUCLEOTIDE SEQUENCE [LARGE SCALE GENOMIC DNA]</scope>
    <source>
        <strain evidence="2">cv. DM1-3 516 R44</strain>
    </source>
</reference>
<dbReference type="Gramene" id="PGSC0003DMT400011326">
    <property type="protein sequence ID" value="PGSC0003DMT400011326"/>
    <property type="gene ID" value="PGSC0003DMG400004431"/>
</dbReference>
<name>M0ZZD7_SOLTU</name>
<accession>M0ZZD7</accession>
<dbReference type="Proteomes" id="UP000011115">
    <property type="component" value="Unassembled WGS sequence"/>
</dbReference>
<dbReference type="GO" id="GO:0008821">
    <property type="term" value="F:crossover junction DNA endonuclease activity"/>
    <property type="evidence" value="ECO:0007669"/>
    <property type="project" value="InterPro"/>
</dbReference>
<dbReference type="InterPro" id="IPR045290">
    <property type="entry name" value="MOC1-like"/>
</dbReference>
<dbReference type="EnsemblPlants" id="PGSC0003DMT400011326">
    <property type="protein sequence ID" value="PGSC0003DMT400011326"/>
    <property type="gene ID" value="PGSC0003DMG400004431"/>
</dbReference>
<sequence>MNPITSKFFPTIRFTASSVAFKLFSASSSSSSSAAITTNAPVIEKNPSPEPAISPRNGVVKARVSKGILEAQLKMDWLESLSCPFPCSKPLDSGWVIGVDPDTSGALALLKPNQPPQVFDSPHLKVLVGKGVRKRLDAKAIVQLLQSFEAPLGTTVYIEQSTPYPQDGRAEALLIAAYGKGIKINSDPPCTVENSDALATGEELVNEFHLLSTPTLNN</sequence>
<dbReference type="PANTHER" id="PTHR36015">
    <property type="entry name" value="HOLLIDAY JUNCTION RESOLVASE MOC1, CHLOROPLASTIC-RELATED"/>
    <property type="match status" value="1"/>
</dbReference>
<keyword evidence="2" id="KW-1185">Reference proteome</keyword>
<evidence type="ECO:0000313" key="1">
    <source>
        <dbReference type="EnsemblPlants" id="PGSC0003DMT400011326"/>
    </source>
</evidence>
<reference evidence="1" key="2">
    <citation type="submission" date="2015-06" db="UniProtKB">
        <authorList>
            <consortium name="EnsemblPlants"/>
        </authorList>
    </citation>
    <scope>IDENTIFICATION</scope>
    <source>
        <strain evidence="1">DM1-3 516 R44</strain>
    </source>
</reference>
<organism evidence="1 2">
    <name type="scientific">Solanum tuberosum</name>
    <name type="common">Potato</name>
    <dbReference type="NCBI Taxonomy" id="4113"/>
    <lineage>
        <taxon>Eukaryota</taxon>
        <taxon>Viridiplantae</taxon>
        <taxon>Streptophyta</taxon>
        <taxon>Embryophyta</taxon>
        <taxon>Tracheophyta</taxon>
        <taxon>Spermatophyta</taxon>
        <taxon>Magnoliopsida</taxon>
        <taxon>eudicotyledons</taxon>
        <taxon>Gunneridae</taxon>
        <taxon>Pentapetalae</taxon>
        <taxon>asterids</taxon>
        <taxon>lamiids</taxon>
        <taxon>Solanales</taxon>
        <taxon>Solanaceae</taxon>
        <taxon>Solanoideae</taxon>
        <taxon>Solaneae</taxon>
        <taxon>Solanum</taxon>
    </lineage>
</organism>
<dbReference type="HOGENOM" id="CLU_1268811_0_0_1"/>
<evidence type="ECO:0000313" key="2">
    <source>
        <dbReference type="Proteomes" id="UP000011115"/>
    </source>
</evidence>
<dbReference type="PANTHER" id="PTHR36015:SF6">
    <property type="entry name" value="HOLLIDAY JUNCTION RESOLVASE MOC1, CHLOROPLASTIC-RELATED"/>
    <property type="match status" value="1"/>
</dbReference>
<dbReference type="ExpressionAtlas" id="M0ZZD7">
    <property type="expression patterns" value="baseline"/>
</dbReference>
<proteinExistence type="predicted"/>